<dbReference type="Pfam" id="PF09172">
    <property type="entry name" value="Vit_open_b-sht"/>
    <property type="match status" value="1"/>
</dbReference>
<dbReference type="SMART" id="SM00638">
    <property type="entry name" value="LPD_N"/>
    <property type="match status" value="1"/>
</dbReference>
<evidence type="ECO:0000256" key="4">
    <source>
        <dbReference type="ARBA" id="ARBA00023180"/>
    </source>
</evidence>
<dbReference type="PANTHER" id="PTHR23345">
    <property type="entry name" value="VITELLOGENIN-RELATED"/>
    <property type="match status" value="1"/>
</dbReference>
<dbReference type="SUPFAM" id="SSF48431">
    <property type="entry name" value="Lipovitellin-phosvitin complex, superhelical domain"/>
    <property type="match status" value="1"/>
</dbReference>
<dbReference type="PANTHER" id="PTHR23345:SF15">
    <property type="entry name" value="VITELLOGENIN 1-RELATED"/>
    <property type="match status" value="1"/>
</dbReference>
<dbReference type="InterPro" id="IPR011030">
    <property type="entry name" value="Lipovitellin_superhlx_dom"/>
</dbReference>
<feature type="domain" description="Vitellogenin" evidence="6">
    <location>
        <begin position="1"/>
        <end position="559"/>
    </location>
</feature>
<dbReference type="Pfam" id="PF01347">
    <property type="entry name" value="Vitellogenin_N"/>
    <property type="match status" value="1"/>
</dbReference>
<dbReference type="Gene3D" id="1.25.10.20">
    <property type="entry name" value="Vitellinogen, superhelical"/>
    <property type="match status" value="1"/>
</dbReference>
<keyword evidence="8" id="KW-1185">Reference proteome</keyword>
<evidence type="ECO:0000256" key="1">
    <source>
        <dbReference type="ARBA" id="ARBA00022729"/>
    </source>
</evidence>
<dbReference type="GO" id="GO:0005319">
    <property type="term" value="F:lipid transporter activity"/>
    <property type="evidence" value="ECO:0007669"/>
    <property type="project" value="InterPro"/>
</dbReference>
<dbReference type="Proteomes" id="UP000288716">
    <property type="component" value="Unassembled WGS sequence"/>
</dbReference>
<keyword evidence="2" id="KW-0758">Storage protein</keyword>
<reference evidence="7 8" key="1">
    <citation type="journal article" date="2018" name="Gigascience">
        <title>Genomes of trombidid mites reveal novel predicted allergens and laterally-transferred genes associated with secondary metabolism.</title>
        <authorList>
            <person name="Dong X."/>
            <person name="Chaisiri K."/>
            <person name="Xia D."/>
            <person name="Armstrong S.D."/>
            <person name="Fang Y."/>
            <person name="Donnelly M.J."/>
            <person name="Kadowaki T."/>
            <person name="McGarry J.W."/>
            <person name="Darby A.C."/>
            <person name="Makepeace B.L."/>
        </authorList>
    </citation>
    <scope>NUCLEOTIDE SEQUENCE [LARGE SCALE GENOMIC DNA]</scope>
    <source>
        <strain evidence="7">UoL-UT</strain>
    </source>
</reference>
<dbReference type="InterPro" id="IPR050733">
    <property type="entry name" value="Vitellogenin/Apolipophorin"/>
</dbReference>
<evidence type="ECO:0000256" key="2">
    <source>
        <dbReference type="ARBA" id="ARBA00022761"/>
    </source>
</evidence>
<gene>
    <name evidence="7" type="ORF">B4U80_12857</name>
</gene>
<organism evidence="7 8">
    <name type="scientific">Leptotrombidium deliense</name>
    <dbReference type="NCBI Taxonomy" id="299467"/>
    <lineage>
        <taxon>Eukaryota</taxon>
        <taxon>Metazoa</taxon>
        <taxon>Ecdysozoa</taxon>
        <taxon>Arthropoda</taxon>
        <taxon>Chelicerata</taxon>
        <taxon>Arachnida</taxon>
        <taxon>Acari</taxon>
        <taxon>Acariformes</taxon>
        <taxon>Trombidiformes</taxon>
        <taxon>Prostigmata</taxon>
        <taxon>Anystina</taxon>
        <taxon>Parasitengona</taxon>
        <taxon>Trombiculoidea</taxon>
        <taxon>Trombiculidae</taxon>
        <taxon>Leptotrombidium</taxon>
    </lineage>
</organism>
<dbReference type="SUPFAM" id="SSF56968">
    <property type="entry name" value="Lipovitellin-phosvitin complex, beta-sheet shell regions"/>
    <property type="match status" value="2"/>
</dbReference>
<keyword evidence="1" id="KW-0732">Signal</keyword>
<evidence type="ECO:0000256" key="5">
    <source>
        <dbReference type="PROSITE-ProRule" id="PRU00557"/>
    </source>
</evidence>
<evidence type="ECO:0000259" key="6">
    <source>
        <dbReference type="PROSITE" id="PS51211"/>
    </source>
</evidence>
<accession>A0A443SJ79</accession>
<dbReference type="InterPro" id="IPR015255">
    <property type="entry name" value="Vitellinogen_open_b-sht"/>
</dbReference>
<dbReference type="InterPro" id="IPR001747">
    <property type="entry name" value="Vitellogenin_N"/>
</dbReference>
<name>A0A443SJ79_9ACAR</name>
<dbReference type="InterPro" id="IPR015819">
    <property type="entry name" value="Lipid_transp_b-sht_shell"/>
</dbReference>
<dbReference type="PROSITE" id="PS51211">
    <property type="entry name" value="VITELLOGENIN"/>
    <property type="match status" value="1"/>
</dbReference>
<dbReference type="InterPro" id="IPR015816">
    <property type="entry name" value="Vitellinogen_b-sht_N"/>
</dbReference>
<evidence type="ECO:0000256" key="3">
    <source>
        <dbReference type="ARBA" id="ARBA00023157"/>
    </source>
</evidence>
<comment type="caution">
    <text evidence="7">The sequence shown here is derived from an EMBL/GenBank/DDBJ whole genome shotgun (WGS) entry which is preliminary data.</text>
</comment>
<sequence>LAEIKVNGVANKDVTAKDLEREVLAFSFHSGKINHVYPSINERNDILNVKKSILSSLQMSEREIELQERDIIGDCKTVYLIKHNGDGSINIVKRKKLDTCLNRIHTNTMFFQNSILNRILEKSIGTMNDDYVCYQLLDSNGLINSVDCFETMVSNKYSSKNTIKLKLISSDHSLHESETETRKKESLLYKQTTDFEKNDHKAYEVLKSLCKSVKDDIGEDSLKHFHTLTFVLRGFDYDEVKKMVNRVDEEKGIGACKSMKLKSLLSSALLMSGGGGAMQYITEDFNKYSHEKLMTLLSLPFISNPNEESVKAMIPIIENSKQPKLLLFVTSLIGNFVRQKGRKDIPEVVNTALNILSQRIPDKCSVNEFKNEETVTILRSIANIHYSNAVLTIKLMSCAKNIEAPINIRVTALDALKNSEVCDETVEIDSDISLLIDRLMKNAGESDEIKIASYKLFTDCSAFNELFVVQESLKILKDNSNKRLAHYVYNYLMNVKKDTINDDELRSIVMEANLDFTPDNNELYSKNILHSMYSSKMQMGVQLEMDVIREKGMKNPKSVIISAKIPIRHKNVKLFEIGFSQKSDDKSLTTLIAAFQENRLESLMNFGKALFINTAESQNSEIASKLMEALYKFAYSVKHLSFYMKYNENTLFMDEYIAKQRLEKRDLHFNKMRPLFSKLAQIPIVSNLKKIFKERAVSWILVDSSLEISTVNGMPLIFNAKSMLVSTQNEAKDLSTIDVLPNFGISFSCSVQTFIKHNELISMEWKSSIITNPKVWMKIINDHREKRIEIITPKQITRLLKFSSGLIIQNQNGNVVANKMKTVESCTQEMFALKICTVSGFSSIFNIDTHQVFEVNLVKMSEVSDTLKASISLPAEVENKIHIQLLTPQANKNYFELMLKESEDEYHRYELKYKLNEKKIEGMFAYKIQKNKFEVKLDVDKNSELSKYEINAGWHLKSKLYEFYTQCSGSTLKYGRIEFDMGGTFEADKVIKKIEFQSRLKNDDNKWNIFSIRYDNKDKVNNIFKWMVGDDKLNRWYKIDLTAAHELDSVKLHGTFDFKTKQMTQAKSYKLNGEKKMNGNVDFAVLDSRRSNSKLVDLKLSRVGIVFHFTDDKIIHKTEMKGDWKSFEILTRTEKNGNLLMNGIMKRLSSKVQYIDLQAPKWFSLNYIVSNDIKHELTVFDKNNDLIHKTSFSQDEQSSEIDLKSKTPKFFDLKITGKFNSIANNKLNADVLLWNSLRITSNSQSSNDVNGFSLMFMTEDRIVEQNHRRKRGVSDEGYGLKAYRSVLNNGIVIQYTSPKVKLSFNTDGKQFNFTAISKDGEYLYQAVYTFIEPGTSQFVLHHKRKNDIVYSYKRFWSRNKFSVDIETPPLSLLFSNSYDAGLKDNDDKHETIFQFDYKQLEHKCQKRFNFTKLGNFKTAIIHHFVYHNQFDDPTKYYHLTATVTKTGYPLHTKIPFNSKDLINNCESNGIIEEEGREKLEMTYERKCGANTYTAKMSRIKTDHTYFNVLDVKKDGKDYFNVETKGEYKREGDTYTTTFKSIVKSPDARFDGKYFDFKYVKHYNRTSHSVLDFAIKPLFFDFTFTMKREATHNSGFIIPDNLQMTRTATLDLYKTGTKYKYTSKVDLRKKVHFENLLTKEVNGVESKIRSLEIMGLESNDDKRHFNFSLAYNYYPLDLIVGIKANGDNRHKGDRNFEILLNYDETKLIEIFIERRHEGEKQVIKYHGLFFGFPHVAKVSIARGIINVHKSIKPLIAGYKYPIPEKYQFTDCYEPSDEDCIDYAYEIDERYGLHFFNATIKINAKGKRYTQFIRFEKKRFDKMLERNLSITNNKNDERLGFYYLRGNTGNGYASDIKLFLHNKRVIRVHGEVKIKEMEFDSNFWLDLVRKPDQKLSIHAKVNQDNQNFDFKAEMKHPTLKKPVTLSGKVSTELQPIRTFTGKVVFDYSTNEKNKVYYDFKQISSSNETAKAIEMDVKLYTHDKRVDLSVTEKQLQVFEDFLTAGSFMRSYDWKSAIDPTQMKNVLYKLQYNFIRDNGIKITFNYLFKQLAYYMQIDGVIEKSIRENKNPVDLKITFSENGPSYRVNSTFPEDGCVKFNAYRNENDVIDSVKYLSFCDKKIDDLRTLMATVGDETSTAKRTVDIGVKVVRHPGKIRVEVNWDPYVVKKNLIDFTEKLNSNLQSFVQSCEEWEKEKEKIRNIIMHQFNEEVYVPLHEHIAAEFEHICVENEEMCDILKHVKNMRIKRNVVDSDRHDSYSEHISVRYSKPLLYQLIEVARIMRNIKLEIISYEPQKGQLIFEVQNI</sequence>
<dbReference type="Gene3D" id="2.30.230.10">
    <property type="entry name" value="Lipovitellin, beta-sheet shell regions, chain A"/>
    <property type="match status" value="1"/>
</dbReference>
<evidence type="ECO:0000313" key="7">
    <source>
        <dbReference type="EMBL" id="RWS27583.1"/>
    </source>
</evidence>
<keyword evidence="3" id="KW-1015">Disulfide bond</keyword>
<evidence type="ECO:0000313" key="8">
    <source>
        <dbReference type="Proteomes" id="UP000288716"/>
    </source>
</evidence>
<keyword evidence="4" id="KW-0325">Glycoprotein</keyword>
<dbReference type="VEuPathDB" id="VectorBase:LDEU004458"/>
<feature type="non-terminal residue" evidence="7">
    <location>
        <position position="1"/>
    </location>
</feature>
<protein>
    <submittedName>
        <fullName evidence="7">Apolipophorin-like protein</fullName>
    </submittedName>
</protein>
<proteinExistence type="predicted"/>
<dbReference type="GO" id="GO:0045735">
    <property type="term" value="F:nutrient reservoir activity"/>
    <property type="evidence" value="ECO:0007669"/>
    <property type="project" value="UniProtKB-KW"/>
</dbReference>
<comment type="caution">
    <text evidence="5">Lacks conserved residue(s) required for the propagation of feature annotation.</text>
</comment>
<dbReference type="SMART" id="SM01169">
    <property type="entry name" value="DUF1943"/>
    <property type="match status" value="1"/>
</dbReference>
<dbReference type="STRING" id="299467.A0A443SJ79"/>
<dbReference type="OrthoDB" id="6478903at2759"/>
<dbReference type="EMBL" id="NCKV01001905">
    <property type="protein sequence ID" value="RWS27583.1"/>
    <property type="molecule type" value="Genomic_DNA"/>
</dbReference>